<dbReference type="GO" id="GO:0006508">
    <property type="term" value="P:proteolysis"/>
    <property type="evidence" value="ECO:0007669"/>
    <property type="project" value="UniProtKB-KW"/>
</dbReference>
<dbReference type="PANTHER" id="PTHR46143:SF1">
    <property type="entry name" value="CALPAIN-7"/>
    <property type="match status" value="1"/>
</dbReference>
<protein>
    <recommendedName>
        <fullName evidence="5">Cysteine protease RIM13</fullName>
    </recommendedName>
</protein>
<keyword evidence="2 6" id="KW-0645">Protease</keyword>
<evidence type="ECO:0000256" key="4">
    <source>
        <dbReference type="ARBA" id="ARBA00022807"/>
    </source>
</evidence>
<evidence type="ECO:0000313" key="7">
    <source>
        <dbReference type="Proteomes" id="UP000644660"/>
    </source>
</evidence>
<sequence>MEYEHEINNILKEAYIGRRSKMNQQLLTLLRETKQSNDPILLKHIIWLNDQIKNVTDTERIEWLMSSVHDKFYPPLCIDNATSTPWNNTDSNILKLGGCKDLEEKYPTGTPLKDIISFANKELSTINHKILIEQSPDIGDCSLVASIINIRKASLQIPRIKKISNNLYQIQLNFNGSNKRLAFVDSSRIPTDTDGEQLSLKSNLINDKIMEIACLDIQSGSYDTQGSNVVIDTYLMTGFIPDIIQLKNISFEQFSKYFESDICLMAIGTSDINKADPLNNYLLPFHDYVITETQKNTKQVILQDPLDSTLNLKFEFNESFKNSFYQLYINWDHSKLFKCEERITFRYDSVESNRLDSIYGKPIFKLINNSSSPQIVWLFLETHIDKNNKNNIAYIQRIPSSSILSKPFPPSGSVVDIGLQLLKIDVPNRSFRNFFVYSKNTTPFTLHSYCISSDLQLTKPKIQSFLQNSEFTWDRSDDLHREVTQPTDYLIGGKNFYLNPTFSLEVKSDNNEEIICDVQLHSLYLDDLLNVQIFNINDENLLNPLLPMSEYSNNTCTKLDIPLITNNKYKLIFSRYKQLILNSNYTILMHIKGNREQSNDPLHIDIQRIYTEYGGLAYHNKADISFEPLKKRYKIFMTNTNRTNELFIRMKPIEENGKALRCNIFDGESHECLYNNANFYKGTFVIPNVGIKSDCDSVVILIELEEATNRKLAYEVFIGSKWKISIVEEDKKNL</sequence>
<dbReference type="GeneID" id="64857484"/>
<dbReference type="InterPro" id="IPR051297">
    <property type="entry name" value="PalB/RIM13"/>
</dbReference>
<keyword evidence="7" id="KW-1185">Reference proteome</keyword>
<evidence type="ECO:0000256" key="2">
    <source>
        <dbReference type="ARBA" id="ARBA00022670"/>
    </source>
</evidence>
<dbReference type="Proteomes" id="UP000644660">
    <property type="component" value="Unassembled WGS sequence"/>
</dbReference>
<dbReference type="PANTHER" id="PTHR46143">
    <property type="entry name" value="CALPAIN-7"/>
    <property type="match status" value="1"/>
</dbReference>
<dbReference type="InterPro" id="IPR038765">
    <property type="entry name" value="Papain-like_cys_pep_sf"/>
</dbReference>
<dbReference type="AlphaFoldDB" id="A0A8H2VFX6"/>
<evidence type="ECO:0000256" key="5">
    <source>
        <dbReference type="ARBA" id="ARBA00042255"/>
    </source>
</evidence>
<organism evidence="6 7">
    <name type="scientific">Maudiozyma barnettii</name>
    <dbReference type="NCBI Taxonomy" id="61262"/>
    <lineage>
        <taxon>Eukaryota</taxon>
        <taxon>Fungi</taxon>
        <taxon>Dikarya</taxon>
        <taxon>Ascomycota</taxon>
        <taxon>Saccharomycotina</taxon>
        <taxon>Saccharomycetes</taxon>
        <taxon>Saccharomycetales</taxon>
        <taxon>Saccharomycetaceae</taxon>
        <taxon>Maudiozyma</taxon>
    </lineage>
</organism>
<comment type="caution">
    <text evidence="6">The sequence shown here is derived from an EMBL/GenBank/DDBJ whole genome shotgun (WGS) entry which is preliminary data.</text>
</comment>
<dbReference type="GO" id="GO:0004197">
    <property type="term" value="F:cysteine-type endopeptidase activity"/>
    <property type="evidence" value="ECO:0007669"/>
    <property type="project" value="TreeGrafter"/>
</dbReference>
<evidence type="ECO:0000256" key="3">
    <source>
        <dbReference type="ARBA" id="ARBA00022801"/>
    </source>
</evidence>
<dbReference type="RefSeq" id="XP_041406332.1">
    <property type="nucleotide sequence ID" value="XM_041550398.1"/>
</dbReference>
<proteinExistence type="inferred from homology"/>
<reference evidence="6 7" key="1">
    <citation type="submission" date="2020-05" db="EMBL/GenBank/DDBJ databases">
        <authorList>
            <person name="Casaregola S."/>
            <person name="Devillers H."/>
            <person name="Grondin C."/>
        </authorList>
    </citation>
    <scope>NUCLEOTIDE SEQUENCE [LARGE SCALE GENOMIC DNA]</scope>
    <source>
        <strain evidence="6 7">CLIB 1767</strain>
    </source>
</reference>
<name>A0A8H2VFX6_9SACH</name>
<accession>A0A8H2VFX6</accession>
<evidence type="ECO:0000313" key="6">
    <source>
        <dbReference type="EMBL" id="CAB4254488.1"/>
    </source>
</evidence>
<keyword evidence="4" id="KW-0788">Thiol protease</keyword>
<dbReference type="OrthoDB" id="167576at2759"/>
<evidence type="ECO:0000256" key="1">
    <source>
        <dbReference type="ARBA" id="ARBA00010193"/>
    </source>
</evidence>
<comment type="similarity">
    <text evidence="1">Belongs to the peptidase C2 family. PalB/RIM13 subfamily.</text>
</comment>
<dbReference type="EMBL" id="CAEFZW010000004">
    <property type="protein sequence ID" value="CAB4254488.1"/>
    <property type="molecule type" value="Genomic_DNA"/>
</dbReference>
<gene>
    <name evidence="6" type="ORF">KABA2_04S07414</name>
</gene>
<keyword evidence="3" id="KW-0378">Hydrolase</keyword>
<dbReference type="SUPFAM" id="SSF54001">
    <property type="entry name" value="Cysteine proteinases"/>
    <property type="match status" value="1"/>
</dbReference>